<evidence type="ECO:0000313" key="2">
    <source>
        <dbReference type="EMBL" id="RUS24187.1"/>
    </source>
</evidence>
<keyword evidence="3" id="KW-1185">Reference proteome</keyword>
<evidence type="ECO:0000256" key="1">
    <source>
        <dbReference type="SAM" id="Phobius"/>
    </source>
</evidence>
<reference evidence="2 3" key="1">
    <citation type="journal article" date="2018" name="New Phytol.">
        <title>Phylogenomics of Endogonaceae and evolution of mycorrhizas within Mucoromycota.</title>
        <authorList>
            <person name="Chang Y."/>
            <person name="Desiro A."/>
            <person name="Na H."/>
            <person name="Sandor L."/>
            <person name="Lipzen A."/>
            <person name="Clum A."/>
            <person name="Barry K."/>
            <person name="Grigoriev I.V."/>
            <person name="Martin F.M."/>
            <person name="Stajich J.E."/>
            <person name="Smith M.E."/>
            <person name="Bonito G."/>
            <person name="Spatafora J.W."/>
        </authorList>
    </citation>
    <scope>NUCLEOTIDE SEQUENCE [LARGE SCALE GENOMIC DNA]</scope>
    <source>
        <strain evidence="2 3">AD002</strain>
    </source>
</reference>
<keyword evidence="1" id="KW-0812">Transmembrane</keyword>
<sequence>MRKRRRRGDLRGVLGGRLRGLYSDARPQFCPRAYIAHTTFVLARTSNVAEIPNRPLLPFVFVFFYFLFFLARLYEQQRQCHDHRSNLS</sequence>
<dbReference type="Proteomes" id="UP000274822">
    <property type="component" value="Unassembled WGS sequence"/>
</dbReference>
<keyword evidence="1" id="KW-0472">Membrane</keyword>
<feature type="transmembrane region" description="Helical" evidence="1">
    <location>
        <begin position="56"/>
        <end position="74"/>
    </location>
</feature>
<protein>
    <submittedName>
        <fullName evidence="2">Uncharacterized protein</fullName>
    </submittedName>
</protein>
<name>A0A433Q336_9FUNG</name>
<gene>
    <name evidence="2" type="ORF">BC938DRAFT_473982</name>
</gene>
<comment type="caution">
    <text evidence="2">The sequence shown here is derived from an EMBL/GenBank/DDBJ whole genome shotgun (WGS) entry which is preliminary data.</text>
</comment>
<keyword evidence="1" id="KW-1133">Transmembrane helix</keyword>
<dbReference type="AlphaFoldDB" id="A0A433Q336"/>
<proteinExistence type="predicted"/>
<organism evidence="2 3">
    <name type="scientific">Jimgerdemannia flammicorona</name>
    <dbReference type="NCBI Taxonomy" id="994334"/>
    <lineage>
        <taxon>Eukaryota</taxon>
        <taxon>Fungi</taxon>
        <taxon>Fungi incertae sedis</taxon>
        <taxon>Mucoromycota</taxon>
        <taxon>Mucoromycotina</taxon>
        <taxon>Endogonomycetes</taxon>
        <taxon>Endogonales</taxon>
        <taxon>Endogonaceae</taxon>
        <taxon>Jimgerdemannia</taxon>
    </lineage>
</organism>
<accession>A0A433Q336</accession>
<evidence type="ECO:0000313" key="3">
    <source>
        <dbReference type="Proteomes" id="UP000274822"/>
    </source>
</evidence>
<dbReference type="EMBL" id="RBNJ01016941">
    <property type="protein sequence ID" value="RUS24187.1"/>
    <property type="molecule type" value="Genomic_DNA"/>
</dbReference>